<reference evidence="2 3" key="1">
    <citation type="submission" date="2017-04" db="EMBL/GenBank/DDBJ databases">
        <authorList>
            <person name="Afonso C.L."/>
            <person name="Miller P.J."/>
            <person name="Scott M.A."/>
            <person name="Spackman E."/>
            <person name="Goraichik I."/>
            <person name="Dimitrov K.M."/>
            <person name="Suarez D.L."/>
            <person name="Swayne D.E."/>
        </authorList>
    </citation>
    <scope>NUCLEOTIDE SEQUENCE [LARGE SCALE GENOMIC DNA]</scope>
    <source>
        <strain evidence="2 3">DSM 11622</strain>
    </source>
</reference>
<dbReference type="InterPro" id="IPR014710">
    <property type="entry name" value="RmlC-like_jellyroll"/>
</dbReference>
<dbReference type="Pfam" id="PF10335">
    <property type="entry name" value="DUF294_C"/>
    <property type="match status" value="1"/>
</dbReference>
<dbReference type="InterPro" id="IPR000644">
    <property type="entry name" value="CBS_dom"/>
</dbReference>
<dbReference type="CDD" id="cd00038">
    <property type="entry name" value="CAP_ED"/>
    <property type="match status" value="1"/>
</dbReference>
<evidence type="ECO:0000313" key="3">
    <source>
        <dbReference type="Proteomes" id="UP000192266"/>
    </source>
</evidence>
<dbReference type="Pfam" id="PF00571">
    <property type="entry name" value="CBS"/>
    <property type="match status" value="1"/>
</dbReference>
<dbReference type="GO" id="GO:0008773">
    <property type="term" value="F:[protein-PII] uridylyltransferase activity"/>
    <property type="evidence" value="ECO:0007669"/>
    <property type="project" value="InterPro"/>
</dbReference>
<dbReference type="PROSITE" id="PS50042">
    <property type="entry name" value="CNMP_BINDING_3"/>
    <property type="match status" value="1"/>
</dbReference>
<dbReference type="InterPro" id="IPR046342">
    <property type="entry name" value="CBS_dom_sf"/>
</dbReference>
<dbReference type="CDD" id="cd05401">
    <property type="entry name" value="NT_GlnE_GlnD_like"/>
    <property type="match status" value="1"/>
</dbReference>
<dbReference type="InterPro" id="IPR018490">
    <property type="entry name" value="cNMP-bd_dom_sf"/>
</dbReference>
<sequence>MNDRLEFLKKATPFNRLPDNVLEEVAELLQEVTHPREAVIYLQDVSKLRGLDLLVEGEYETFFYDSQQNKRLIEICPPGTCYGGVSVLLNKKRSLRTVIARKGTRVYFLHRRDFRALCQAYDDFFQYFTHRYGQQMLNPEYAHFLRPDHKAGGQNYILSDQLYSRRLETVELRDIVACPGSTPIHEVARRMAAARTSCYFITNDGPEASIVGYVTDITLRDKVVAGLLDANQPVASIIDAPVVDIDSQAFVYEAVLRMFRTKTRYLLVKKAGEYSGFISRNKLLSDQAQSPFVFIQAVKQTLSVRELKRRWGQVPEMVYQLLDRGVKPEIVNQIISNVSDTIALKVIEGVIQEQGPPPAKFAFMVLGSEGRKEQTLLTDQDNAIIYEDKANEQREAVREYFLEFARIVSERLNSIGFSFCEGGLMAMNPKWTHSLSHWKRNYSAWMNESNQETVMKFSAFFDCRYLYGEESLVTELQEHLRTELQGPLGRFLHLMASNALQYEPPLTFFRNIRTFTQGSQQVFDLKKTMTPIVDLVRVYALRQQVFTTNTGERMALLNEQNVFTDKEYQELLHAYYYLMGIRLKKQAQQIINDRTPPTNYLDPRTLTQVEQVTLKETFKVISDFQVKIRVSFTKTL</sequence>
<dbReference type="Gene3D" id="2.60.120.10">
    <property type="entry name" value="Jelly Rolls"/>
    <property type="match status" value="1"/>
</dbReference>
<evidence type="ECO:0000259" key="1">
    <source>
        <dbReference type="PROSITE" id="PS50042"/>
    </source>
</evidence>
<dbReference type="SUPFAM" id="SSF51206">
    <property type="entry name" value="cAMP-binding domain-like"/>
    <property type="match status" value="1"/>
</dbReference>
<dbReference type="STRING" id="645990.SAMN00120144_1327"/>
<dbReference type="EMBL" id="FWWW01000104">
    <property type="protein sequence ID" value="SMC00573.1"/>
    <property type="molecule type" value="Genomic_DNA"/>
</dbReference>
<dbReference type="InterPro" id="IPR000595">
    <property type="entry name" value="cNMP-bd_dom"/>
</dbReference>
<dbReference type="AlphaFoldDB" id="A0A1W1W4X7"/>
<dbReference type="Gene3D" id="3.10.580.10">
    <property type="entry name" value="CBS-domain"/>
    <property type="match status" value="1"/>
</dbReference>
<dbReference type="SUPFAM" id="SSF54631">
    <property type="entry name" value="CBS-domain pair"/>
    <property type="match status" value="1"/>
</dbReference>
<dbReference type="Proteomes" id="UP000192266">
    <property type="component" value="Unassembled WGS sequence"/>
</dbReference>
<organism evidence="2 3">
    <name type="scientific">Hymenobacter roseosalivarius DSM 11622</name>
    <dbReference type="NCBI Taxonomy" id="645990"/>
    <lineage>
        <taxon>Bacteria</taxon>
        <taxon>Pseudomonadati</taxon>
        <taxon>Bacteroidota</taxon>
        <taxon>Cytophagia</taxon>
        <taxon>Cytophagales</taxon>
        <taxon>Hymenobacteraceae</taxon>
        <taxon>Hymenobacter</taxon>
    </lineage>
</organism>
<dbReference type="RefSeq" id="WP_084447919.1">
    <property type="nucleotide sequence ID" value="NZ_FWWW01000104.1"/>
</dbReference>
<name>A0A1W1W4X7_9BACT</name>
<keyword evidence="2" id="KW-0808">Transferase</keyword>
<protein>
    <submittedName>
        <fullName evidence="2">Putative CBS domain and cyclic nucleotide-regulated nucleotidyltransferase</fullName>
    </submittedName>
</protein>
<dbReference type="Pfam" id="PF00027">
    <property type="entry name" value="cNMP_binding"/>
    <property type="match status" value="1"/>
</dbReference>
<accession>A0A1W1W4X7</accession>
<dbReference type="InterPro" id="IPR018821">
    <property type="entry name" value="DUF294_put_nucleoTrafse_sb-bd"/>
</dbReference>
<feature type="domain" description="Cyclic nucleotide-binding" evidence="1">
    <location>
        <begin position="13"/>
        <end position="135"/>
    </location>
</feature>
<proteinExistence type="predicted"/>
<dbReference type="OrthoDB" id="9810963at2"/>
<dbReference type="InterPro" id="IPR005105">
    <property type="entry name" value="GlnD_Uridyltrans_N"/>
</dbReference>
<gene>
    <name evidence="2" type="ORF">SAMN00120144_1327</name>
</gene>
<dbReference type="Pfam" id="PF03445">
    <property type="entry name" value="DUF294"/>
    <property type="match status" value="1"/>
</dbReference>
<keyword evidence="3" id="KW-1185">Reference proteome</keyword>
<evidence type="ECO:0000313" key="2">
    <source>
        <dbReference type="EMBL" id="SMC00573.1"/>
    </source>
</evidence>